<comment type="caution">
    <text evidence="2">The sequence shown here is derived from an EMBL/GenBank/DDBJ whole genome shotgun (WGS) entry which is preliminary data.</text>
</comment>
<dbReference type="EMBL" id="JBHSML010000004">
    <property type="protein sequence ID" value="MFC5516883.1"/>
    <property type="molecule type" value="Genomic_DNA"/>
</dbReference>
<proteinExistence type="predicted"/>
<keyword evidence="3" id="KW-1185">Reference proteome</keyword>
<evidence type="ECO:0000256" key="1">
    <source>
        <dbReference type="SAM" id="MobiDB-lite"/>
    </source>
</evidence>
<reference evidence="3" key="1">
    <citation type="journal article" date="2019" name="Int. J. Syst. Evol. Microbiol.">
        <title>The Global Catalogue of Microorganisms (GCM) 10K type strain sequencing project: providing services to taxonomists for standard genome sequencing and annotation.</title>
        <authorList>
            <consortium name="The Broad Institute Genomics Platform"/>
            <consortium name="The Broad Institute Genome Sequencing Center for Infectious Disease"/>
            <person name="Wu L."/>
            <person name="Ma J."/>
        </authorList>
    </citation>
    <scope>NUCLEOTIDE SEQUENCE [LARGE SCALE GENOMIC DNA]</scope>
    <source>
        <strain evidence="3">KACC 12633</strain>
    </source>
</reference>
<accession>A0ABW0PWY2</accession>
<dbReference type="Proteomes" id="UP001596150">
    <property type="component" value="Unassembled WGS sequence"/>
</dbReference>
<feature type="region of interest" description="Disordered" evidence="1">
    <location>
        <begin position="19"/>
        <end position="40"/>
    </location>
</feature>
<evidence type="ECO:0000313" key="2">
    <source>
        <dbReference type="EMBL" id="MFC5516883.1"/>
    </source>
</evidence>
<organism evidence="2 3">
    <name type="scientific">Kaistia terrae</name>
    <dbReference type="NCBI Taxonomy" id="537017"/>
    <lineage>
        <taxon>Bacteria</taxon>
        <taxon>Pseudomonadati</taxon>
        <taxon>Pseudomonadota</taxon>
        <taxon>Alphaproteobacteria</taxon>
        <taxon>Hyphomicrobiales</taxon>
        <taxon>Kaistiaceae</taxon>
        <taxon>Kaistia</taxon>
    </lineage>
</organism>
<name>A0ABW0PWY2_9HYPH</name>
<dbReference type="RefSeq" id="WP_266346418.1">
    <property type="nucleotide sequence ID" value="NZ_JAPKNH010000017.1"/>
</dbReference>
<evidence type="ECO:0000313" key="3">
    <source>
        <dbReference type="Proteomes" id="UP001596150"/>
    </source>
</evidence>
<sequence>MIPATYLFKSLYQDRFERELPPAQSRRAETPPQDGLRGSRHPAIPFIGLLGLFGLIR</sequence>
<protein>
    <submittedName>
        <fullName evidence="2">Uncharacterized protein</fullName>
    </submittedName>
</protein>
<gene>
    <name evidence="2" type="ORF">ACFPP9_13950</name>
</gene>